<name>A0A4V2R3J7_9RHOB</name>
<dbReference type="EMBL" id="SLVM01000030">
    <property type="protein sequence ID" value="TCM77340.1"/>
    <property type="molecule type" value="Genomic_DNA"/>
</dbReference>
<evidence type="ECO:0000313" key="2">
    <source>
        <dbReference type="EMBL" id="TCM77340.1"/>
    </source>
</evidence>
<gene>
    <name evidence="2" type="ORF">EV216_13021</name>
</gene>
<evidence type="ECO:0000256" key="1">
    <source>
        <dbReference type="SAM" id="Phobius"/>
    </source>
</evidence>
<sequence>MSGKEDRRGLRARIGQVSRWARGRLPPGVRSLVGILFLLGGLVGFLPVVGFWMIPLGLALIWFDIAALMRRLRHRRGDDR</sequence>
<dbReference type="AlphaFoldDB" id="A0A4V2R3J7"/>
<dbReference type="RefSeq" id="WP_132696491.1">
    <property type="nucleotide sequence ID" value="NZ_SLVM01000030.1"/>
</dbReference>
<protein>
    <submittedName>
        <fullName evidence="2">Uncharacterized protein</fullName>
    </submittedName>
</protein>
<keyword evidence="3" id="KW-1185">Reference proteome</keyword>
<keyword evidence="1" id="KW-0812">Transmembrane</keyword>
<accession>A0A4V2R3J7</accession>
<keyword evidence="1" id="KW-0472">Membrane</keyword>
<dbReference type="Proteomes" id="UP000295277">
    <property type="component" value="Unassembled WGS sequence"/>
</dbReference>
<comment type="caution">
    <text evidence="2">The sequence shown here is derived from an EMBL/GenBank/DDBJ whole genome shotgun (WGS) entry which is preliminary data.</text>
</comment>
<dbReference type="OrthoDB" id="5959103at2"/>
<feature type="transmembrane region" description="Helical" evidence="1">
    <location>
        <begin position="28"/>
        <end position="46"/>
    </location>
</feature>
<reference evidence="2 3" key="1">
    <citation type="submission" date="2019-03" db="EMBL/GenBank/DDBJ databases">
        <title>Genomic Encyclopedia of Type Strains, Phase IV (KMG-IV): sequencing the most valuable type-strain genomes for metagenomic binning, comparative biology and taxonomic classification.</title>
        <authorList>
            <person name="Goeker M."/>
        </authorList>
    </citation>
    <scope>NUCLEOTIDE SEQUENCE [LARGE SCALE GENOMIC DNA]</scope>
    <source>
        <strain evidence="2 3">DSM 21153</strain>
    </source>
</reference>
<keyword evidence="1" id="KW-1133">Transmembrane helix</keyword>
<proteinExistence type="predicted"/>
<organism evidence="2 3">
    <name type="scientific">Rhodovulum steppense</name>
    <dbReference type="NCBI Taxonomy" id="540251"/>
    <lineage>
        <taxon>Bacteria</taxon>
        <taxon>Pseudomonadati</taxon>
        <taxon>Pseudomonadota</taxon>
        <taxon>Alphaproteobacteria</taxon>
        <taxon>Rhodobacterales</taxon>
        <taxon>Paracoccaceae</taxon>
        <taxon>Rhodovulum</taxon>
    </lineage>
</organism>
<evidence type="ECO:0000313" key="3">
    <source>
        <dbReference type="Proteomes" id="UP000295277"/>
    </source>
</evidence>